<proteinExistence type="inferred from homology"/>
<dbReference type="Gene3D" id="3.40.50.720">
    <property type="entry name" value="NAD(P)-binding Rossmann-like Domain"/>
    <property type="match status" value="1"/>
</dbReference>
<dbReference type="PROSITE" id="PS00061">
    <property type="entry name" value="ADH_SHORT"/>
    <property type="match status" value="1"/>
</dbReference>
<organism evidence="5 6">
    <name type="scientific">Melghirimyces thermohalophilus</name>
    <dbReference type="NCBI Taxonomy" id="1236220"/>
    <lineage>
        <taxon>Bacteria</taxon>
        <taxon>Bacillati</taxon>
        <taxon>Bacillota</taxon>
        <taxon>Bacilli</taxon>
        <taxon>Bacillales</taxon>
        <taxon>Thermoactinomycetaceae</taxon>
        <taxon>Melghirimyces</taxon>
    </lineage>
</organism>
<dbReference type="RefSeq" id="WP_091570446.1">
    <property type="nucleotide sequence ID" value="NZ_FMZA01000012.1"/>
</dbReference>
<dbReference type="InterPro" id="IPR002347">
    <property type="entry name" value="SDR_fam"/>
</dbReference>
<feature type="domain" description="Ketoreductase" evidence="4">
    <location>
        <begin position="3"/>
        <end position="182"/>
    </location>
</feature>
<dbReference type="EMBL" id="FMZA01000012">
    <property type="protein sequence ID" value="SDC63956.1"/>
    <property type="molecule type" value="Genomic_DNA"/>
</dbReference>
<dbReference type="PANTHER" id="PTHR44196">
    <property type="entry name" value="DEHYDROGENASE/REDUCTASE SDR FAMILY MEMBER 7B"/>
    <property type="match status" value="1"/>
</dbReference>
<reference evidence="5 6" key="1">
    <citation type="submission" date="2016-10" db="EMBL/GenBank/DDBJ databases">
        <authorList>
            <person name="de Groot N.N."/>
        </authorList>
    </citation>
    <scope>NUCLEOTIDE SEQUENCE [LARGE SCALE GENOMIC DNA]</scope>
    <source>
        <strain evidence="5 6">DSM 45514</strain>
    </source>
</reference>
<gene>
    <name evidence="5" type="ORF">SAMN04488112_11244</name>
</gene>
<dbReference type="SUPFAM" id="SSF51735">
    <property type="entry name" value="NAD(P)-binding Rossmann-fold domains"/>
    <property type="match status" value="1"/>
</dbReference>
<dbReference type="PRINTS" id="PR00080">
    <property type="entry name" value="SDRFAMILY"/>
</dbReference>
<dbReference type="SMART" id="SM00822">
    <property type="entry name" value="PKS_KR"/>
    <property type="match status" value="1"/>
</dbReference>
<evidence type="ECO:0000256" key="2">
    <source>
        <dbReference type="ARBA" id="ARBA00023002"/>
    </source>
</evidence>
<dbReference type="PRINTS" id="PR00081">
    <property type="entry name" value="GDHRDH"/>
</dbReference>
<evidence type="ECO:0000313" key="5">
    <source>
        <dbReference type="EMBL" id="SDC63956.1"/>
    </source>
</evidence>
<sequence length="260" mass="28889">MSRVVLITGGSSGIGKEIARQLTMRGDIPLLLGRNKANLKRVQEELKRGDFFVCDVTKQGEVEAVVSKVIKRYGSVDVLINNAGYGRFGGALDFSPDEYRAMMETNYLGAVQMTLAMLPHWLQQGGGKVVNIASIAGLSGTPNLAAYAASKFALIGFSESLHLEYAPLIQVGVLCPGPVKTPFFRGEDPGQLFPPALSRKLLDTRVVARHALRLIEHPRMKVIPASLRWAIRVRSWFPGLYHHMTHRLYSRWQQNHKLEV</sequence>
<dbReference type="InterPro" id="IPR036291">
    <property type="entry name" value="NAD(P)-bd_dom_sf"/>
</dbReference>
<evidence type="ECO:0000256" key="3">
    <source>
        <dbReference type="RuleBase" id="RU000363"/>
    </source>
</evidence>
<dbReference type="CDD" id="cd05233">
    <property type="entry name" value="SDR_c"/>
    <property type="match status" value="1"/>
</dbReference>
<evidence type="ECO:0000256" key="1">
    <source>
        <dbReference type="ARBA" id="ARBA00006484"/>
    </source>
</evidence>
<evidence type="ECO:0000313" key="6">
    <source>
        <dbReference type="Proteomes" id="UP000199387"/>
    </source>
</evidence>
<dbReference type="InterPro" id="IPR057326">
    <property type="entry name" value="KR_dom"/>
</dbReference>
<dbReference type="Pfam" id="PF00106">
    <property type="entry name" value="adh_short"/>
    <property type="match status" value="1"/>
</dbReference>
<dbReference type="PANTHER" id="PTHR44196:SF1">
    <property type="entry name" value="DEHYDROGENASE_REDUCTASE SDR FAMILY MEMBER 7B"/>
    <property type="match status" value="1"/>
</dbReference>
<dbReference type="OrthoDB" id="9793345at2"/>
<accession>A0A1G6N9Q0</accession>
<protein>
    <recommendedName>
        <fullName evidence="4">Ketoreductase domain-containing protein</fullName>
    </recommendedName>
</protein>
<dbReference type="AlphaFoldDB" id="A0A1G6N9Q0"/>
<name>A0A1G6N9Q0_9BACL</name>
<dbReference type="STRING" id="1236220.SAMN04488112_11244"/>
<keyword evidence="6" id="KW-1185">Reference proteome</keyword>
<dbReference type="GO" id="GO:0016020">
    <property type="term" value="C:membrane"/>
    <property type="evidence" value="ECO:0007669"/>
    <property type="project" value="TreeGrafter"/>
</dbReference>
<keyword evidence="2" id="KW-0560">Oxidoreductase</keyword>
<dbReference type="InterPro" id="IPR020904">
    <property type="entry name" value="Sc_DH/Rdtase_CS"/>
</dbReference>
<dbReference type="Proteomes" id="UP000199387">
    <property type="component" value="Unassembled WGS sequence"/>
</dbReference>
<dbReference type="GO" id="GO:0016491">
    <property type="term" value="F:oxidoreductase activity"/>
    <property type="evidence" value="ECO:0007669"/>
    <property type="project" value="UniProtKB-KW"/>
</dbReference>
<evidence type="ECO:0000259" key="4">
    <source>
        <dbReference type="SMART" id="SM00822"/>
    </source>
</evidence>
<comment type="similarity">
    <text evidence="1 3">Belongs to the short-chain dehydrogenases/reductases (SDR) family.</text>
</comment>